<dbReference type="RefSeq" id="WP_200245738.1">
    <property type="nucleotide sequence ID" value="NZ_JAENHK010000010.1"/>
</dbReference>
<protein>
    <submittedName>
        <fullName evidence="1">Uncharacterized protein</fullName>
    </submittedName>
</protein>
<dbReference type="EMBL" id="JAENHK010000010">
    <property type="protein sequence ID" value="MBK1896277.1"/>
    <property type="molecule type" value="Genomic_DNA"/>
</dbReference>
<reference evidence="2" key="1">
    <citation type="submission" date="2021-01" db="EMBL/GenBank/DDBJ databases">
        <title>Genome public.</title>
        <authorList>
            <person name="Liu C."/>
            <person name="Sun Q."/>
        </authorList>
    </citation>
    <scope>NUCLEOTIDE SEQUENCE [LARGE SCALE GENOMIC DNA]</scope>
    <source>
        <strain evidence="2">YIM B02567</strain>
    </source>
</reference>
<gene>
    <name evidence="1" type="ORF">JHL15_10975</name>
</gene>
<accession>A0ABS1FV50</accession>
<keyword evidence="2" id="KW-1185">Reference proteome</keyword>
<dbReference type="Proteomes" id="UP000628669">
    <property type="component" value="Unassembled WGS sequence"/>
</dbReference>
<evidence type="ECO:0000313" key="2">
    <source>
        <dbReference type="Proteomes" id="UP000628669"/>
    </source>
</evidence>
<comment type="caution">
    <text evidence="1">The sequence shown here is derived from an EMBL/GenBank/DDBJ whole genome shotgun (WGS) entry which is preliminary data.</text>
</comment>
<sequence>MRKKLFFSFLGKTRYEVAQKIGYGYNYFDNDVWIYEVGKTWIGRRVILSIKFDSEKASELSIYKRFGKR</sequence>
<organism evidence="1 2">
    <name type="scientific">Chryseobacterium paridis</name>
    <dbReference type="NCBI Taxonomy" id="2800328"/>
    <lineage>
        <taxon>Bacteria</taxon>
        <taxon>Pseudomonadati</taxon>
        <taxon>Bacteroidota</taxon>
        <taxon>Flavobacteriia</taxon>
        <taxon>Flavobacteriales</taxon>
        <taxon>Weeksellaceae</taxon>
        <taxon>Chryseobacterium group</taxon>
        <taxon>Chryseobacterium</taxon>
    </lineage>
</organism>
<proteinExistence type="predicted"/>
<evidence type="ECO:0000313" key="1">
    <source>
        <dbReference type="EMBL" id="MBK1896277.1"/>
    </source>
</evidence>
<name>A0ABS1FV50_9FLAO</name>